<dbReference type="Proteomes" id="UP000758611">
    <property type="component" value="Unassembled WGS sequence"/>
</dbReference>
<dbReference type="EMBL" id="JABZRE010000001">
    <property type="protein sequence ID" value="MBF1306296.1"/>
    <property type="molecule type" value="Genomic_DNA"/>
</dbReference>
<accession>A0A930DYP6</accession>
<sequence>MKNQSTTSELYTDDQLLQMINRSSLISNFFRSASSQSEKERFISLIKKVIQS</sequence>
<evidence type="ECO:0000313" key="1">
    <source>
        <dbReference type="EMBL" id="MBF1306296.1"/>
    </source>
</evidence>
<organism evidence="1 2">
    <name type="scientific">Parvimonas micra</name>
    <dbReference type="NCBI Taxonomy" id="33033"/>
    <lineage>
        <taxon>Bacteria</taxon>
        <taxon>Bacillati</taxon>
        <taxon>Bacillota</taxon>
        <taxon>Tissierellia</taxon>
        <taxon>Tissierellales</taxon>
        <taxon>Peptoniphilaceae</taxon>
        <taxon>Parvimonas</taxon>
    </lineage>
</organism>
<protein>
    <submittedName>
        <fullName evidence="1">Uncharacterized protein</fullName>
    </submittedName>
</protein>
<evidence type="ECO:0000313" key="2">
    <source>
        <dbReference type="Proteomes" id="UP000758611"/>
    </source>
</evidence>
<comment type="caution">
    <text evidence="1">The sequence shown here is derived from an EMBL/GenBank/DDBJ whole genome shotgun (WGS) entry which is preliminary data.</text>
</comment>
<gene>
    <name evidence="1" type="ORF">HXM94_00715</name>
</gene>
<reference evidence="1" key="1">
    <citation type="submission" date="2020-04" db="EMBL/GenBank/DDBJ databases">
        <title>Deep metagenomics examines the oral microbiome during advanced dental caries in children, revealing novel taxa and co-occurrences with host molecules.</title>
        <authorList>
            <person name="Baker J.L."/>
            <person name="Morton J.T."/>
            <person name="Dinis M."/>
            <person name="Alvarez R."/>
            <person name="Tran N.C."/>
            <person name="Knight R."/>
            <person name="Edlund A."/>
        </authorList>
    </citation>
    <scope>NUCLEOTIDE SEQUENCE</scope>
    <source>
        <strain evidence="1">JCVI_23_bin.11</strain>
    </source>
</reference>
<proteinExistence type="predicted"/>
<name>A0A930DYP6_9FIRM</name>
<dbReference type="AlphaFoldDB" id="A0A930DYP6"/>